<proteinExistence type="predicted"/>
<dbReference type="AlphaFoldDB" id="A0A452UCK1"/>
<protein>
    <submittedName>
        <fullName evidence="1">Uncharacterized protein</fullName>
    </submittedName>
</protein>
<name>A0A452UCK1_URSMA</name>
<sequence>MDTPVLLLSLTQQKGVRVSSVPRMFWVSGFPWLLSESFKEVLPTCPLWVGTYMVEKFSACSQAVTSSGSGELRVRGHLISFLPTAPFIQASALGSRQISSLTAWFAYLVGTSPCLTSSTSPWATVSSCGFLASNSYRTCIFRAGLTDLGLEGTWLGSPG</sequence>
<organism evidence="1">
    <name type="scientific">Ursus maritimus</name>
    <name type="common">Polar bear</name>
    <name type="synonym">Thalarctos maritimus</name>
    <dbReference type="NCBI Taxonomy" id="29073"/>
    <lineage>
        <taxon>Eukaryota</taxon>
        <taxon>Metazoa</taxon>
        <taxon>Chordata</taxon>
        <taxon>Craniata</taxon>
        <taxon>Vertebrata</taxon>
        <taxon>Euteleostomi</taxon>
        <taxon>Mammalia</taxon>
        <taxon>Eutheria</taxon>
        <taxon>Laurasiatheria</taxon>
        <taxon>Carnivora</taxon>
        <taxon>Caniformia</taxon>
        <taxon>Ursidae</taxon>
        <taxon>Ursus</taxon>
    </lineage>
</organism>
<dbReference type="Ensembl" id="ENSUMAT00000021877.1">
    <property type="protein sequence ID" value="ENSUMAP00000018488.1"/>
    <property type="gene ID" value="ENSUMAG00000013576.1"/>
</dbReference>
<accession>A0A452UCK1</accession>
<reference evidence="1" key="1">
    <citation type="submission" date="2019-03" db="UniProtKB">
        <authorList>
            <consortium name="Ensembl"/>
        </authorList>
    </citation>
    <scope>IDENTIFICATION</scope>
</reference>
<evidence type="ECO:0000313" key="1">
    <source>
        <dbReference type="Ensembl" id="ENSUMAP00000018488"/>
    </source>
</evidence>